<name>A0A915HII7_ROMCU</name>
<keyword evidence="1" id="KW-1185">Reference proteome</keyword>
<proteinExistence type="predicted"/>
<dbReference type="Proteomes" id="UP000887565">
    <property type="component" value="Unplaced"/>
</dbReference>
<dbReference type="AlphaFoldDB" id="A0A915HII7"/>
<protein>
    <submittedName>
        <fullName evidence="2">Uncharacterized protein</fullName>
    </submittedName>
</protein>
<evidence type="ECO:0000313" key="2">
    <source>
        <dbReference type="WBParaSite" id="nRc.2.0.1.t01823-RA"/>
    </source>
</evidence>
<accession>A0A915HII7</accession>
<dbReference type="WBParaSite" id="nRc.2.0.1.t01823-RA">
    <property type="protein sequence ID" value="nRc.2.0.1.t01823-RA"/>
    <property type="gene ID" value="nRc.2.0.1.g01823"/>
</dbReference>
<sequence>MTPYENRIGSRSLFNPFVYESCVVNYAILRWRASRIAVPYRKAIQALQGVKAQNFLGALRRVNENFNYSYLARMPKEIRSRKYKKNMDFTNNSVDIC</sequence>
<reference evidence="2" key="1">
    <citation type="submission" date="2022-11" db="UniProtKB">
        <authorList>
            <consortium name="WormBaseParasite"/>
        </authorList>
    </citation>
    <scope>IDENTIFICATION</scope>
</reference>
<evidence type="ECO:0000313" key="1">
    <source>
        <dbReference type="Proteomes" id="UP000887565"/>
    </source>
</evidence>
<organism evidence="1 2">
    <name type="scientific">Romanomermis culicivorax</name>
    <name type="common">Nematode worm</name>
    <dbReference type="NCBI Taxonomy" id="13658"/>
    <lineage>
        <taxon>Eukaryota</taxon>
        <taxon>Metazoa</taxon>
        <taxon>Ecdysozoa</taxon>
        <taxon>Nematoda</taxon>
        <taxon>Enoplea</taxon>
        <taxon>Dorylaimia</taxon>
        <taxon>Mermithida</taxon>
        <taxon>Mermithoidea</taxon>
        <taxon>Mermithidae</taxon>
        <taxon>Romanomermis</taxon>
    </lineage>
</organism>